<feature type="signal peptide" evidence="1">
    <location>
        <begin position="1"/>
        <end position="29"/>
    </location>
</feature>
<evidence type="ECO:0000259" key="2">
    <source>
        <dbReference type="Pfam" id="PF19081"/>
    </source>
</evidence>
<reference evidence="3 4" key="1">
    <citation type="submission" date="2023-09" db="EMBL/GenBank/DDBJ databases">
        <title>Thalassobella suaedae gen. nov., sp. nov., a marine bacterium of the family Flavobacteriaceae isolated from a halophyte Suaeda japonica.</title>
        <authorList>
            <person name="Lee S.Y."/>
            <person name="Hwang C.Y."/>
        </authorList>
    </citation>
    <scope>NUCLEOTIDE SEQUENCE [LARGE SCALE GENOMIC DNA]</scope>
    <source>
        <strain evidence="3 4">HL-DH10</strain>
    </source>
</reference>
<feature type="chain" id="PRO_5046566688" evidence="1">
    <location>
        <begin position="30"/>
        <end position="1387"/>
    </location>
</feature>
<evidence type="ECO:0000313" key="4">
    <source>
        <dbReference type="Proteomes" id="UP001303407"/>
    </source>
</evidence>
<protein>
    <submittedName>
        <fullName evidence="3">Gliding motility-associated C-terminal domain-containing protein</fullName>
    </submittedName>
</protein>
<dbReference type="NCBIfam" id="TIGR04131">
    <property type="entry name" value="Bac_Flav_CTERM"/>
    <property type="match status" value="1"/>
</dbReference>
<dbReference type="Pfam" id="PF19081">
    <property type="entry name" value="Ig_7"/>
    <property type="match status" value="2"/>
</dbReference>
<dbReference type="EMBL" id="CP134536">
    <property type="protein sequence ID" value="WNH14319.1"/>
    <property type="molecule type" value="Genomic_DNA"/>
</dbReference>
<dbReference type="Pfam" id="PF13585">
    <property type="entry name" value="CHU_C"/>
    <property type="match status" value="1"/>
</dbReference>
<gene>
    <name evidence="3" type="ORF">RHP49_08715</name>
</gene>
<feature type="domain" description="Ig-like" evidence="2">
    <location>
        <begin position="1122"/>
        <end position="1200"/>
    </location>
</feature>
<organism evidence="3 4">
    <name type="scientific">Thalassobellus suaedae</name>
    <dbReference type="NCBI Taxonomy" id="3074124"/>
    <lineage>
        <taxon>Bacteria</taxon>
        <taxon>Pseudomonadati</taxon>
        <taxon>Bacteroidota</taxon>
        <taxon>Flavobacteriia</taxon>
        <taxon>Flavobacteriales</taxon>
        <taxon>Flavobacteriaceae</taxon>
        <taxon>Thalassobellus</taxon>
    </lineage>
</organism>
<keyword evidence="4" id="KW-1185">Reference proteome</keyword>
<dbReference type="Proteomes" id="UP001303407">
    <property type="component" value="Chromosome"/>
</dbReference>
<accession>A0ABY9Y7R7</accession>
<sequence length="1387" mass="146410">MKTKSLFRYALNYATFCFVFFWTLLSVNAQCPTVTNSNPIILDASGYTFADLSDDYVTEVGTNGIVWYTDSTGGTIISSTQLLDEGTYYVDDSSGSCGSRTSINVTFQVPPSNQNLDGIFCSNENPDIQMYIDEVLQFDIPSGGSVEIYNDQALTDLAISTDLLSGFYTYYIIFVDEFGNKSQIEDGETIVVESPSDPTPPTTQEFCADTSPTVGDLNPGTASLNFNWYASIDVNGNPSGAPLSSLNSLTNGTYYIQTNNGCKSNTIPVTVTIDTPRNAGTSESLPYCENDIPTADFNLFDILGGTKDLNGTWSGDLITSNGDSGTVNIATLAVGTYINTYTVFSTGICPNATSSVTITIAPAPESGTANTPVEFCLEAITTGQTYNLFDLLTGEDQTGTWSDDDSTSALSGNTVTLDGLSEGTYNFTYNVDAIGSCDDVDVTVQIIINPQPNSGTPSPALFCENDLTANSPLDLFGQLTGNDSGGTWNDDSTTGLLTGSDVDITGLAVGLYNFTYSITNGFGCTNSSTVVVTIAPAPESGTVNTPEEFCLADITTGQTYNLFDLLTDEDQTGTWSDDDSTSALSGNTVTLDGLSAGTYNFTYNVDAIGSCDDVDVTVQIIINPQPNSGTPSPALFCENDLTANSPLDLFGQLTGNDSGGTWNDDSTTGLLTGSDVDITGLAVGLYNFTYSITNGFGCTNSSTVVVTIAPAPESGTVNTPEEFCLADITTGQTYNLFDLLTDEDQTGTWSDDDSTSALSGNTVTLDGLSAGTYNFTYNVDAIGSCDDVDVTVQIIINDTPAPTADTPQEFCDTATVGNLVATGTSIQWYNVATGGTPLAATDALVDGNIYYATQTDATTGCESSVRTAVTAIIYQSPNAGDQNSTGIVACNNGTINLNSGLDGTQDLGGIWYEGSDNTGIVVANPTAYDVTGFTANTYQFTYYVVASSPCVDDSETIIVTIEAPLDAGTNNTLDVCSNNGTTDLFSLIGSAETGGTWSPAMASTTGVFDPLVDASGTYTYLLTNACGTFSSQVDVTVTQAPNAGSDNTALICVIDGVTDLFSFLGTSAQTGGTWSPALTSGTGEFNPNIDAQGIYTYIVAATSPCSSDSMAQITVTVSDTSAPVVLEANPEFCLVDNPVVSDLNSALRFTGTVNWYEDDALTNSANPTDNLVDGEDYYATQTNSDGCESSTNIQVTVTINNTPTPTLVDATKAYCLNDNPQPSISDLTLNITEYDSNTNNIVWYDAESNGNIIGSSTILSNLTSYYAVLVDANTGCESSVRLEVTPDITSCGKLVLPDGFSPNNDGVNDSFDYNNLDILYPNFEIEIFNRYGNVVYKGNASTPRFNGKSNQSRSIGNGDLPVGVYYYIFKFNDNTNKPEQGRLYLSR</sequence>
<evidence type="ECO:0000313" key="3">
    <source>
        <dbReference type="EMBL" id="WNH14319.1"/>
    </source>
</evidence>
<dbReference type="InterPro" id="IPR044023">
    <property type="entry name" value="Ig_7"/>
</dbReference>
<evidence type="ECO:0000256" key="1">
    <source>
        <dbReference type="SAM" id="SignalP"/>
    </source>
</evidence>
<name>A0ABY9Y7R7_9FLAO</name>
<dbReference type="RefSeq" id="WP_415864326.1">
    <property type="nucleotide sequence ID" value="NZ_CP134536.1"/>
</dbReference>
<proteinExistence type="predicted"/>
<dbReference type="InterPro" id="IPR026341">
    <property type="entry name" value="T9SS_type_B"/>
</dbReference>
<feature type="domain" description="Ig-like" evidence="2">
    <location>
        <begin position="801"/>
        <end position="873"/>
    </location>
</feature>
<keyword evidence="1" id="KW-0732">Signal</keyword>